<evidence type="ECO:0000256" key="10">
    <source>
        <dbReference type="SAM" id="MobiDB-lite"/>
    </source>
</evidence>
<dbReference type="GO" id="GO:0008270">
    <property type="term" value="F:zinc ion binding"/>
    <property type="evidence" value="ECO:0007669"/>
    <property type="project" value="UniProtKB-KW"/>
</dbReference>
<dbReference type="GO" id="GO:0042575">
    <property type="term" value="C:DNA polymerase complex"/>
    <property type="evidence" value="ECO:0007669"/>
    <property type="project" value="UniProtKB-ARBA"/>
</dbReference>
<dbReference type="PANTHER" id="PTHR37984">
    <property type="entry name" value="PROTEIN CBG26694"/>
    <property type="match status" value="1"/>
</dbReference>
<dbReference type="SUPFAM" id="SSF50630">
    <property type="entry name" value="Acid proteases"/>
    <property type="match status" value="1"/>
</dbReference>
<accession>A0A016U7X8</accession>
<dbReference type="Gene3D" id="3.10.20.370">
    <property type="match status" value="1"/>
</dbReference>
<dbReference type="InterPro" id="IPR001584">
    <property type="entry name" value="Integrase_cat-core"/>
</dbReference>
<dbReference type="SUPFAM" id="SSF53098">
    <property type="entry name" value="Ribonuclease H-like"/>
    <property type="match status" value="1"/>
</dbReference>
<keyword evidence="8" id="KW-0479">Metal-binding</keyword>
<evidence type="ECO:0000256" key="5">
    <source>
        <dbReference type="ARBA" id="ARBA00022759"/>
    </source>
</evidence>
<feature type="domain" description="CCHC-type" evidence="11">
    <location>
        <begin position="499"/>
        <end position="516"/>
    </location>
</feature>
<feature type="compositionally biased region" description="Polar residues" evidence="10">
    <location>
        <begin position="458"/>
        <end position="473"/>
    </location>
</feature>
<feature type="coiled-coil region" evidence="9">
    <location>
        <begin position="1607"/>
        <end position="1645"/>
    </location>
</feature>
<dbReference type="PROSITE" id="PS50994">
    <property type="entry name" value="INTEGRASE"/>
    <property type="match status" value="1"/>
</dbReference>
<dbReference type="InterPro" id="IPR001878">
    <property type="entry name" value="Znf_CCHC"/>
</dbReference>
<keyword evidence="7" id="KW-0695">RNA-directed DNA polymerase</keyword>
<sequence length="1696" mass="192135">MRIQRKRIVLIAGKRNKKVMAGDKPQEAVMENEDQVRTSSPTSILASSVENVVRSLEEIPVAISKLLDECRTSIRYRVPLETELTSRISSACANLRTLSREQNQSHCCAQEILRTLKCIGIENPEDLRSFLAVTEKDGNLITELCTLLNTDVLQIKSKIEDLQKVVGPRDEDEDMEEPSLLQGRQQGFKDIESGHDQNNFQIANSMKQYRDHMSGIGPRYEPLSKQSAPLRTAGQLCHQGMNEQFLSFFQSMSCADPGIFKGLENENFHEFIRKFKRKYGRVVQDDATLIEILADDHLKGRAKAMFLSIPQYIKDQGFEAVVAELASLLACDSSAARIKALAALRNLKLRPGQEIADFCVVLENLGRKANPQCSIEERSMEYAQILLENVANWPEYVQLIGALHRIDPRQAYNEIKQLAIGIEQSRRLCNGEKGYGNTRAQAPWRDRANAYARKDQQNSKSAGQQTGSPQHWNRTPWRPERSHEPELERVRSTAPEQGRRCYHCSQYGHLAKECPRRQSEDSQHGRNQNQPRNPVSAIINNARNLAVRSIPSKERELVGKRTVVQARLMGKEIPALLDTGSMISIIPIKVLEEAQKRGYDVDALEVLSSNSKGIYDASNNEMTFLGAVRIEVQLQGGSKQAVAFHISKEDDEEILIGTNALENLGVSVMIEGTRLEKTSGTHEDTARVVQRVTIPPYKTAWVRVGCEKSETGEERILWPSRKEVADGVFKITNQEAKVPIFNPSEEAIVLRKNEELGTWVSDKWHDTLDDTNTTMLDSGGLEIEGGVRREELREQIKKNRVTEVIEQDIENVLEEYPDAFAISDKELTQTELVKMEINTGENTPVKLKTRPVPLGIRTKLREMLQDLEKRAIIEKSSSEWAFPIVLVEKKDGSIRLCVDYRELIKRIKLDSYPIPTIEAILQNMAGKRFFSTLDMCSGYWQIPLEESSREKSSFTTPEGLYQFRVVPFGLSTSPAVFQRLMDAVLSDLLGKEVFCYIDDIMICTDTRERHIELLREVCKRMRKAGLKLKAKKCVLLQTSVTFLGHIIDVEGVHTDPAKVDAITKFPVPTNEKELRRFLGMASFYRKFCLGFSKEAGCLFSMTSTKKRWMWGKEQQEAFEKIKKMISSAPVLAQPNIEKARSGERPFIICTDASTTGLGAVLSQKGDDNEVHPIFFASKALSKAERNYHVTDLEALAVVFAVRRFHIFIYGLPTTVYTDHQPLTALFKRTNVSTRVLRWSLELQRYSLNIEYVKGKANAVADALSRGAAATDTTLEGYGEAVVSEITVSTKTTWLKELQQDDEWSTVIEMVKEGKTEEYVRISGMPRPVRVADFGISNGELTMYREDGSEVLIVPRNARRKVFLEAHEGVLAGHFSAQKILNQLRRRVFWPEMAQDIHKWTKECQRCYIENPCRKTVPPLKPIITTRPYEVIGVDILELGPTTSGNRYAVTVIDHFSKYAAAYPVPDKKAETVAKAIFLRWIADGCRWPQAILSDRGGEFENKIMDEIVKITGMKQMFTKGYNPRENGITERMNGTIVTMLRKATKTPLEWDVRLPFCIMAYNMIPHNSTGESPYFILHGTDPVFPSNTIPSVGLTPYQIWNGAVDYKAELTQAIAEAQERVRENNDRMRARMKNAYDKRNDVENMIYPKIGDRVYMKCPTEKAKSSHPKLTCEWAGPFRVLDGKIGNSIIDDEGEE</sequence>
<feature type="domain" description="Reverse transcriptase" evidence="12">
    <location>
        <begin position="868"/>
        <end position="1047"/>
    </location>
</feature>
<dbReference type="GO" id="GO:0004519">
    <property type="term" value="F:endonuclease activity"/>
    <property type="evidence" value="ECO:0007669"/>
    <property type="project" value="UniProtKB-KW"/>
</dbReference>
<evidence type="ECO:0000256" key="7">
    <source>
        <dbReference type="ARBA" id="ARBA00022918"/>
    </source>
</evidence>
<dbReference type="OrthoDB" id="154058at2759"/>
<dbReference type="PROSITE" id="PS50158">
    <property type="entry name" value="ZF_CCHC"/>
    <property type="match status" value="1"/>
</dbReference>
<keyword evidence="2" id="KW-0808">Transferase</keyword>
<feature type="region of interest" description="Disordered" evidence="10">
    <location>
        <begin position="452"/>
        <end position="495"/>
    </location>
</feature>
<dbReference type="InterPro" id="IPR050951">
    <property type="entry name" value="Retrovirus_Pol_polyprotein"/>
</dbReference>
<dbReference type="SUPFAM" id="SSF56672">
    <property type="entry name" value="DNA/RNA polymerases"/>
    <property type="match status" value="1"/>
</dbReference>
<dbReference type="InterPro" id="IPR000477">
    <property type="entry name" value="RT_dom"/>
</dbReference>
<evidence type="ECO:0000259" key="13">
    <source>
        <dbReference type="PROSITE" id="PS50994"/>
    </source>
</evidence>
<dbReference type="InterPro" id="IPR043502">
    <property type="entry name" value="DNA/RNA_pol_sf"/>
</dbReference>
<dbReference type="Pfam" id="PF17921">
    <property type="entry name" value="Integrase_H2C2"/>
    <property type="match status" value="1"/>
</dbReference>
<keyword evidence="6" id="KW-0378">Hydrolase</keyword>
<dbReference type="Pfam" id="PF17917">
    <property type="entry name" value="RT_RNaseH"/>
    <property type="match status" value="1"/>
</dbReference>
<evidence type="ECO:0000256" key="6">
    <source>
        <dbReference type="ARBA" id="ARBA00022801"/>
    </source>
</evidence>
<dbReference type="PROSITE" id="PS50878">
    <property type="entry name" value="RT_POL"/>
    <property type="match status" value="1"/>
</dbReference>
<dbReference type="FunFam" id="3.30.70.270:FF:000020">
    <property type="entry name" value="Transposon Tf2-6 polyprotein-like Protein"/>
    <property type="match status" value="1"/>
</dbReference>
<dbReference type="EC" id="2.7.7.49" evidence="1"/>
<dbReference type="Gene3D" id="1.10.340.70">
    <property type="match status" value="1"/>
</dbReference>
<dbReference type="GO" id="GO:0005737">
    <property type="term" value="C:cytoplasm"/>
    <property type="evidence" value="ECO:0007669"/>
    <property type="project" value="UniProtKB-ARBA"/>
</dbReference>
<feature type="region of interest" description="Disordered" evidence="10">
    <location>
        <begin position="513"/>
        <end position="535"/>
    </location>
</feature>
<keyword evidence="5" id="KW-0255">Endonuclease</keyword>
<dbReference type="Pfam" id="PF00098">
    <property type="entry name" value="zf-CCHC"/>
    <property type="match status" value="1"/>
</dbReference>
<evidence type="ECO:0000313" key="15">
    <source>
        <dbReference type="Proteomes" id="UP000024635"/>
    </source>
</evidence>
<dbReference type="PANTHER" id="PTHR37984:SF5">
    <property type="entry name" value="PROTEIN NYNRIN-LIKE"/>
    <property type="match status" value="1"/>
</dbReference>
<dbReference type="GO" id="GO:0003676">
    <property type="term" value="F:nucleic acid binding"/>
    <property type="evidence" value="ECO:0007669"/>
    <property type="project" value="InterPro"/>
</dbReference>
<dbReference type="InterPro" id="IPR036875">
    <property type="entry name" value="Znf_CCHC_sf"/>
</dbReference>
<keyword evidence="8" id="KW-0863">Zinc-finger</keyword>
<dbReference type="SUPFAM" id="SSF57756">
    <property type="entry name" value="Retrovirus zinc finger-like domains"/>
    <property type="match status" value="1"/>
</dbReference>
<dbReference type="InterPro" id="IPR041588">
    <property type="entry name" value="Integrase_H2C2"/>
</dbReference>
<evidence type="ECO:0000259" key="11">
    <source>
        <dbReference type="PROSITE" id="PS50158"/>
    </source>
</evidence>
<dbReference type="Gene3D" id="3.30.420.10">
    <property type="entry name" value="Ribonuclease H-like superfamily/Ribonuclease H"/>
    <property type="match status" value="1"/>
</dbReference>
<gene>
    <name evidence="14" type="primary">Acey_s0050.g1903</name>
    <name evidence="14" type="ORF">Y032_0050g1903</name>
</gene>
<dbReference type="Proteomes" id="UP000024635">
    <property type="component" value="Unassembled WGS sequence"/>
</dbReference>
<feature type="compositionally biased region" description="Polar residues" evidence="10">
    <location>
        <begin position="525"/>
        <end position="535"/>
    </location>
</feature>
<reference evidence="15" key="1">
    <citation type="journal article" date="2015" name="Nat. Genet.">
        <title>The genome and transcriptome of the zoonotic hookworm Ancylostoma ceylanicum identify infection-specific gene families.</title>
        <authorList>
            <person name="Schwarz E.M."/>
            <person name="Hu Y."/>
            <person name="Antoshechkin I."/>
            <person name="Miller M.M."/>
            <person name="Sternberg P.W."/>
            <person name="Aroian R.V."/>
        </authorList>
    </citation>
    <scope>NUCLEOTIDE SEQUENCE</scope>
    <source>
        <strain evidence="15">HY135</strain>
    </source>
</reference>
<protein>
    <recommendedName>
        <fullName evidence="1">RNA-directed DNA polymerase</fullName>
        <ecNumber evidence="1">2.7.7.49</ecNumber>
    </recommendedName>
</protein>
<dbReference type="InterPro" id="IPR043128">
    <property type="entry name" value="Rev_trsase/Diguanyl_cyclase"/>
</dbReference>
<evidence type="ECO:0000259" key="12">
    <source>
        <dbReference type="PROSITE" id="PS50878"/>
    </source>
</evidence>
<dbReference type="InterPro" id="IPR012337">
    <property type="entry name" value="RNaseH-like_sf"/>
</dbReference>
<dbReference type="InterPro" id="IPR036397">
    <property type="entry name" value="RNaseH_sf"/>
</dbReference>
<dbReference type="EMBL" id="JARK01001386">
    <property type="protein sequence ID" value="EYC11419.1"/>
    <property type="molecule type" value="Genomic_DNA"/>
</dbReference>
<proteinExistence type="predicted"/>
<evidence type="ECO:0000256" key="1">
    <source>
        <dbReference type="ARBA" id="ARBA00012493"/>
    </source>
</evidence>
<organism evidence="14 15">
    <name type="scientific">Ancylostoma ceylanicum</name>
    <dbReference type="NCBI Taxonomy" id="53326"/>
    <lineage>
        <taxon>Eukaryota</taxon>
        <taxon>Metazoa</taxon>
        <taxon>Ecdysozoa</taxon>
        <taxon>Nematoda</taxon>
        <taxon>Chromadorea</taxon>
        <taxon>Rhabditida</taxon>
        <taxon>Rhabditina</taxon>
        <taxon>Rhabditomorpha</taxon>
        <taxon>Strongyloidea</taxon>
        <taxon>Ancylostomatidae</taxon>
        <taxon>Ancylostomatinae</taxon>
        <taxon>Ancylostoma</taxon>
    </lineage>
</organism>
<dbReference type="InterPro" id="IPR041373">
    <property type="entry name" value="RT_RNaseH"/>
</dbReference>
<feature type="domain" description="Integrase catalytic" evidence="13">
    <location>
        <begin position="1423"/>
        <end position="1581"/>
    </location>
</feature>
<dbReference type="Gene3D" id="3.30.70.270">
    <property type="match status" value="2"/>
</dbReference>
<dbReference type="GO" id="GO:0019899">
    <property type="term" value="F:enzyme binding"/>
    <property type="evidence" value="ECO:0007669"/>
    <property type="project" value="UniProtKB-ARBA"/>
</dbReference>
<evidence type="ECO:0000256" key="2">
    <source>
        <dbReference type="ARBA" id="ARBA00022679"/>
    </source>
</evidence>
<dbReference type="FunFam" id="1.10.340.70:FF:000001">
    <property type="entry name" value="Retrovirus-related Pol polyprotein from transposon gypsy-like Protein"/>
    <property type="match status" value="1"/>
</dbReference>
<dbReference type="Gene3D" id="2.40.70.10">
    <property type="entry name" value="Acid Proteases"/>
    <property type="match status" value="1"/>
</dbReference>
<evidence type="ECO:0000313" key="14">
    <source>
        <dbReference type="EMBL" id="EYC11419.1"/>
    </source>
</evidence>
<keyword evidence="3" id="KW-0548">Nucleotidyltransferase</keyword>
<dbReference type="SMART" id="SM00343">
    <property type="entry name" value="ZnF_C2HC"/>
    <property type="match status" value="1"/>
</dbReference>
<evidence type="ECO:0000256" key="8">
    <source>
        <dbReference type="PROSITE-ProRule" id="PRU00047"/>
    </source>
</evidence>
<dbReference type="InterPro" id="IPR021109">
    <property type="entry name" value="Peptidase_aspartic_dom_sf"/>
</dbReference>
<comment type="caution">
    <text evidence="14">The sequence shown here is derived from an EMBL/GenBank/DDBJ whole genome shotgun (WGS) entry which is preliminary data.</text>
</comment>
<keyword evidence="8" id="KW-0862">Zinc</keyword>
<dbReference type="Pfam" id="PF00078">
    <property type="entry name" value="RVT_1"/>
    <property type="match status" value="1"/>
</dbReference>
<feature type="compositionally biased region" description="Basic and acidic residues" evidence="10">
    <location>
        <begin position="513"/>
        <end position="524"/>
    </location>
</feature>
<dbReference type="GO" id="GO:0003964">
    <property type="term" value="F:RNA-directed DNA polymerase activity"/>
    <property type="evidence" value="ECO:0007669"/>
    <property type="project" value="UniProtKB-KW"/>
</dbReference>
<evidence type="ECO:0000256" key="3">
    <source>
        <dbReference type="ARBA" id="ARBA00022695"/>
    </source>
</evidence>
<dbReference type="FunFam" id="3.30.420.10:FF:000032">
    <property type="entry name" value="Retrovirus-related Pol polyprotein from transposon 297-like Protein"/>
    <property type="match status" value="1"/>
</dbReference>
<dbReference type="GO" id="GO:0016787">
    <property type="term" value="F:hydrolase activity"/>
    <property type="evidence" value="ECO:0007669"/>
    <property type="project" value="UniProtKB-KW"/>
</dbReference>
<dbReference type="Gene3D" id="4.10.60.10">
    <property type="entry name" value="Zinc finger, CCHC-type"/>
    <property type="match status" value="1"/>
</dbReference>
<keyword evidence="4" id="KW-0540">Nuclease</keyword>
<keyword evidence="9" id="KW-0175">Coiled coil</keyword>
<keyword evidence="15" id="KW-1185">Reference proteome</keyword>
<evidence type="ECO:0000256" key="9">
    <source>
        <dbReference type="SAM" id="Coils"/>
    </source>
</evidence>
<dbReference type="GO" id="GO:0015074">
    <property type="term" value="P:DNA integration"/>
    <property type="evidence" value="ECO:0007669"/>
    <property type="project" value="InterPro"/>
</dbReference>
<dbReference type="CDD" id="cd09274">
    <property type="entry name" value="RNase_HI_RT_Ty3"/>
    <property type="match status" value="1"/>
</dbReference>
<dbReference type="FunFam" id="3.10.20.370:FF:000001">
    <property type="entry name" value="Retrovirus-related Pol polyprotein from transposon 17.6-like protein"/>
    <property type="match status" value="1"/>
</dbReference>
<evidence type="ECO:0000256" key="4">
    <source>
        <dbReference type="ARBA" id="ARBA00022722"/>
    </source>
</evidence>
<name>A0A016U7X8_9BILA</name>
<dbReference type="Pfam" id="PF00665">
    <property type="entry name" value="rve"/>
    <property type="match status" value="1"/>
</dbReference>
<dbReference type="CDD" id="cd01647">
    <property type="entry name" value="RT_LTR"/>
    <property type="match status" value="1"/>
</dbReference>
<feature type="compositionally biased region" description="Basic and acidic residues" evidence="10">
    <location>
        <begin position="477"/>
        <end position="491"/>
    </location>
</feature>
<dbReference type="STRING" id="53326.A0A016U7X8"/>
<dbReference type="Gene3D" id="3.10.10.10">
    <property type="entry name" value="HIV Type 1 Reverse Transcriptase, subunit A, domain 1"/>
    <property type="match status" value="1"/>
</dbReference>